<comment type="caution">
    <text evidence="4">The sequence shown here is derived from an EMBL/GenBank/DDBJ whole genome shotgun (WGS) entry which is preliminary data.</text>
</comment>
<evidence type="ECO:0000256" key="2">
    <source>
        <dbReference type="SAM" id="SignalP"/>
    </source>
</evidence>
<reference evidence="4" key="1">
    <citation type="submission" date="2023-01" db="EMBL/GenBank/DDBJ databases">
        <title>Genomic dissection of endemic carbapenem resistance: metallo-beta-lactamase gene dissemination through clonal, plasmid and integron transfer pathways.</title>
        <authorList>
            <person name="Macesic N."/>
        </authorList>
    </citation>
    <scope>NUCLEOTIDE SEQUENCE</scope>
    <source>
        <strain evidence="4">CPO382</strain>
    </source>
</reference>
<evidence type="ECO:0000256" key="1">
    <source>
        <dbReference type="ARBA" id="ARBA00022729"/>
    </source>
</evidence>
<dbReference type="InterPro" id="IPR027385">
    <property type="entry name" value="Beta-barrel_OMP"/>
</dbReference>
<dbReference type="SUPFAM" id="SSF56925">
    <property type="entry name" value="OMPA-like"/>
    <property type="match status" value="1"/>
</dbReference>
<feature type="chain" id="PRO_5046863191" evidence="2">
    <location>
        <begin position="20"/>
        <end position="164"/>
    </location>
</feature>
<feature type="domain" description="Outer membrane protein beta-barrel" evidence="3">
    <location>
        <begin position="13"/>
        <end position="164"/>
    </location>
</feature>
<organism evidence="4 5">
    <name type="scientific">Serratia nevei</name>
    <dbReference type="NCBI Taxonomy" id="2703794"/>
    <lineage>
        <taxon>Bacteria</taxon>
        <taxon>Pseudomonadati</taxon>
        <taxon>Pseudomonadota</taxon>
        <taxon>Gammaproteobacteria</taxon>
        <taxon>Enterobacterales</taxon>
        <taxon>Yersiniaceae</taxon>
        <taxon>Serratia</taxon>
    </lineage>
</organism>
<keyword evidence="1 2" id="KW-0732">Signal</keyword>
<accession>A0ABT7G601</accession>
<keyword evidence="5" id="KW-1185">Reference proteome</keyword>
<proteinExistence type="predicted"/>
<dbReference type="Proteomes" id="UP001174748">
    <property type="component" value="Unassembled WGS sequence"/>
</dbReference>
<evidence type="ECO:0000313" key="5">
    <source>
        <dbReference type="Proteomes" id="UP001174748"/>
    </source>
</evidence>
<name>A0ABT7G601_9GAMM</name>
<dbReference type="Gene3D" id="2.40.128.130">
    <property type="entry name" value="Autotransporter beta-domain"/>
    <property type="match status" value="1"/>
</dbReference>
<dbReference type="Pfam" id="PF13505">
    <property type="entry name" value="OMP_b-brl"/>
    <property type="match status" value="1"/>
</dbReference>
<evidence type="ECO:0000313" key="4">
    <source>
        <dbReference type="EMBL" id="MDK5169090.1"/>
    </source>
</evidence>
<dbReference type="EMBL" id="JARTOI010000001">
    <property type="protein sequence ID" value="MDK5169090.1"/>
    <property type="molecule type" value="Genomic_DNA"/>
</dbReference>
<dbReference type="RefSeq" id="WP_285098062.1">
    <property type="nucleotide sequence ID" value="NZ_JARTOI010000001.1"/>
</dbReference>
<dbReference type="InterPro" id="IPR036709">
    <property type="entry name" value="Autotransporte_beta_dom_sf"/>
</dbReference>
<gene>
    <name evidence="4" type="ORF">P9921_01105</name>
</gene>
<sequence>MRKMLVALSMIGLVSAASAQEINKNASDSFGVFGGITAAKTAGESSTGYSIGADYTKYIANGFFVQPSIQFIGSRTEFNDKHVVGLIDGGYTFILDNNITISPKAGVGYRHTNFDGGSDSGVAYNVGVDVGFAKNWNAGLNYIRMKGENGHHADFTTLSIGYKF</sequence>
<evidence type="ECO:0000259" key="3">
    <source>
        <dbReference type="Pfam" id="PF13505"/>
    </source>
</evidence>
<feature type="signal peptide" evidence="2">
    <location>
        <begin position="1"/>
        <end position="19"/>
    </location>
</feature>
<protein>
    <submittedName>
        <fullName evidence="4">Outer membrane beta-barrel protein</fullName>
    </submittedName>
</protein>
<dbReference type="InterPro" id="IPR011250">
    <property type="entry name" value="OMP/PagP_B-barrel"/>
</dbReference>